<gene>
    <name evidence="1" type="ORF">DC53_21110</name>
</gene>
<accession>A0ABD3Y3A3</accession>
<dbReference type="Proteomes" id="UP000027154">
    <property type="component" value="Unassembled WGS sequence"/>
</dbReference>
<name>A0ABD3Y3A3_9GAMM</name>
<dbReference type="Pfam" id="PF04245">
    <property type="entry name" value="NA37"/>
    <property type="match status" value="1"/>
</dbReference>
<evidence type="ECO:0000313" key="2">
    <source>
        <dbReference type="Proteomes" id="UP000027154"/>
    </source>
</evidence>
<dbReference type="RefSeq" id="WP_033032361.1">
    <property type="nucleotide sequence ID" value="NZ_JJNZ01000139.1"/>
</dbReference>
<dbReference type="InterPro" id="IPR007358">
    <property type="entry name" value="Nucleoid_associated_NdpA"/>
</dbReference>
<evidence type="ECO:0000313" key="1">
    <source>
        <dbReference type="EMBL" id="KDC47408.1"/>
    </source>
</evidence>
<dbReference type="EMBL" id="JJNZ01000139">
    <property type="protein sequence ID" value="KDC47408.1"/>
    <property type="molecule type" value="Genomic_DNA"/>
</dbReference>
<protein>
    <submittedName>
        <fullName evidence="1">Uncharacterized protein</fullName>
    </submittedName>
</protein>
<dbReference type="AlphaFoldDB" id="A0ABD3Y3A3"/>
<organism evidence="1 2">
    <name type="scientific">Pseudoalteromonas fuliginea</name>
    <dbReference type="NCBI Taxonomy" id="1872678"/>
    <lineage>
        <taxon>Bacteria</taxon>
        <taxon>Pseudomonadati</taxon>
        <taxon>Pseudomonadota</taxon>
        <taxon>Gammaproteobacteria</taxon>
        <taxon>Alteromonadales</taxon>
        <taxon>Pseudoalteromonadaceae</taxon>
        <taxon>Pseudoalteromonas</taxon>
    </lineage>
</organism>
<sequence length="67" mass="7661">MGGQNHCTTTDKASLRKFAKYYGETKDYRVSFKREALDNGNVVFDGKTKTLTFKNLPNDLLEELNAR</sequence>
<comment type="caution">
    <text evidence="1">The sequence shown here is derived from an EMBL/GenBank/DDBJ whole genome shotgun (WGS) entry which is preliminary data.</text>
</comment>
<reference evidence="1 2" key="1">
    <citation type="submission" date="2014-04" db="EMBL/GenBank/DDBJ databases">
        <title>Pseudoalteromonas galatheae sp. nov., isolated from a deep-sea polychaete near Canal Concepcion, Chile.</title>
        <authorList>
            <person name="Machado H.R."/>
            <person name="Gram L."/>
            <person name="Vynne N.G."/>
        </authorList>
    </citation>
    <scope>NUCLEOTIDE SEQUENCE [LARGE SCALE GENOMIC DNA]</scope>
    <source>
        <strain evidence="1 2">KMM216</strain>
    </source>
</reference>
<proteinExistence type="predicted"/>